<evidence type="ECO:0000256" key="1">
    <source>
        <dbReference type="SAM" id="Phobius"/>
    </source>
</evidence>
<dbReference type="EMBL" id="CADCVE010000001">
    <property type="protein sequence ID" value="CAA9431928.1"/>
    <property type="molecule type" value="Genomic_DNA"/>
</dbReference>
<keyword evidence="1" id="KW-1133">Transmembrane helix</keyword>
<evidence type="ECO:0000313" key="2">
    <source>
        <dbReference type="EMBL" id="CAA9431928.1"/>
    </source>
</evidence>
<gene>
    <name evidence="2" type="ORF">AVDCRST_MAG28-1517</name>
</gene>
<dbReference type="AlphaFoldDB" id="A0A6J4Q3A6"/>
<name>A0A6J4Q3A6_9ACTN</name>
<proteinExistence type="predicted"/>
<accession>A0A6J4Q3A6</accession>
<protein>
    <submittedName>
        <fullName evidence="2">Uncharacterized protein</fullName>
    </submittedName>
</protein>
<keyword evidence="1" id="KW-0812">Transmembrane</keyword>
<reference evidence="2" key="1">
    <citation type="submission" date="2020-02" db="EMBL/GenBank/DDBJ databases">
        <authorList>
            <person name="Meier V. D."/>
        </authorList>
    </citation>
    <scope>NUCLEOTIDE SEQUENCE</scope>
    <source>
        <strain evidence="2">AVDCRST_MAG28</strain>
    </source>
</reference>
<feature type="transmembrane region" description="Helical" evidence="1">
    <location>
        <begin position="12"/>
        <end position="36"/>
    </location>
</feature>
<keyword evidence="1" id="KW-0472">Membrane</keyword>
<sequence>MLKRGFSLRLVFSLAFAFVSPIAGMYAIFGIAFMIAGPAFW</sequence>
<organism evidence="2">
    <name type="scientific">uncultured Rubrobacteraceae bacterium</name>
    <dbReference type="NCBI Taxonomy" id="349277"/>
    <lineage>
        <taxon>Bacteria</taxon>
        <taxon>Bacillati</taxon>
        <taxon>Actinomycetota</taxon>
        <taxon>Rubrobacteria</taxon>
        <taxon>Rubrobacterales</taxon>
        <taxon>Rubrobacteraceae</taxon>
        <taxon>environmental samples</taxon>
    </lineage>
</organism>